<dbReference type="CDD" id="cd02440">
    <property type="entry name" value="AdoMet_MTases"/>
    <property type="match status" value="1"/>
</dbReference>
<evidence type="ECO:0000256" key="6">
    <source>
        <dbReference type="SAM" id="MobiDB-lite"/>
    </source>
</evidence>
<keyword evidence="4 5" id="KW-0694">RNA-binding</keyword>
<dbReference type="GO" id="GO:0001510">
    <property type="term" value="P:RNA methylation"/>
    <property type="evidence" value="ECO:0007669"/>
    <property type="project" value="InterPro"/>
</dbReference>
<dbReference type="Proteomes" id="UP000217289">
    <property type="component" value="Chromosome"/>
</dbReference>
<dbReference type="OrthoDB" id="9810297at2"/>
<dbReference type="GO" id="GO:0003723">
    <property type="term" value="F:RNA binding"/>
    <property type="evidence" value="ECO:0007669"/>
    <property type="project" value="UniProtKB-UniRule"/>
</dbReference>
<protein>
    <submittedName>
        <fullName evidence="8">tRNA and rRNA cytosine-C5-methylase</fullName>
    </submittedName>
</protein>
<dbReference type="AlphaFoldDB" id="A0A250I601"/>
<dbReference type="PANTHER" id="PTHR22807">
    <property type="entry name" value="NOP2 YEAST -RELATED NOL1/NOP2/FMU SUN DOMAIN-CONTAINING"/>
    <property type="match status" value="1"/>
</dbReference>
<dbReference type="SUPFAM" id="SSF53335">
    <property type="entry name" value="S-adenosyl-L-methionine-dependent methyltransferases"/>
    <property type="match status" value="1"/>
</dbReference>
<dbReference type="GO" id="GO:0008173">
    <property type="term" value="F:RNA methyltransferase activity"/>
    <property type="evidence" value="ECO:0007669"/>
    <property type="project" value="InterPro"/>
</dbReference>
<evidence type="ECO:0000313" key="8">
    <source>
        <dbReference type="EMBL" id="ATB27284.1"/>
    </source>
</evidence>
<keyword evidence="2 5" id="KW-0808">Transferase</keyword>
<evidence type="ECO:0000256" key="5">
    <source>
        <dbReference type="PROSITE-ProRule" id="PRU01023"/>
    </source>
</evidence>
<dbReference type="InterPro" id="IPR001678">
    <property type="entry name" value="MeTrfase_RsmB-F_NOP2_dom"/>
</dbReference>
<dbReference type="Pfam" id="PF01189">
    <property type="entry name" value="Methyltr_RsmB-F"/>
    <property type="match status" value="1"/>
</dbReference>
<keyword evidence="9" id="KW-1185">Reference proteome</keyword>
<dbReference type="KEGG" id="mbd:MEBOL_000722"/>
<comment type="similarity">
    <text evidence="5">Belongs to the class I-like SAM-binding methyltransferase superfamily. RsmB/NOP family.</text>
</comment>
<dbReference type="InterPro" id="IPR049560">
    <property type="entry name" value="MeTrfase_RsmB-F_NOP2_cat"/>
</dbReference>
<dbReference type="PANTHER" id="PTHR22807:SF53">
    <property type="entry name" value="RIBOSOMAL RNA SMALL SUBUNIT METHYLTRANSFERASE B-RELATED"/>
    <property type="match status" value="1"/>
</dbReference>
<evidence type="ECO:0000256" key="2">
    <source>
        <dbReference type="ARBA" id="ARBA00022679"/>
    </source>
</evidence>
<dbReference type="Gene3D" id="3.40.50.150">
    <property type="entry name" value="Vaccinia Virus protein VP39"/>
    <property type="match status" value="1"/>
</dbReference>
<feature type="binding site" evidence="5">
    <location>
        <position position="360"/>
    </location>
    <ligand>
        <name>S-adenosyl-L-methionine</name>
        <dbReference type="ChEBI" id="CHEBI:59789"/>
    </ligand>
</feature>
<feature type="binding site" evidence="5">
    <location>
        <position position="331"/>
    </location>
    <ligand>
        <name>S-adenosyl-L-methionine</name>
        <dbReference type="ChEBI" id="CHEBI:59789"/>
    </ligand>
</feature>
<evidence type="ECO:0000313" key="9">
    <source>
        <dbReference type="Proteomes" id="UP000217289"/>
    </source>
</evidence>
<evidence type="ECO:0000256" key="3">
    <source>
        <dbReference type="ARBA" id="ARBA00022691"/>
    </source>
</evidence>
<dbReference type="InterPro" id="IPR054728">
    <property type="entry name" value="RsmB-like_ferredoxin"/>
</dbReference>
<proteinExistence type="inferred from homology"/>
<sequence>MKKNPRPPDRASQPRSEAPRGESSRQEFPNSKAPHRKPAHRETNRREPARRSTSEAPRGERPVREDLVLQACLEAYGFIRHEGRLADRALDFTLRHKKNLYSNERRAVAERVYALLRRQRTVDFLLEHAHRGFTKLDRTHQDVLRLAASRVLHGESVADVERSSQLAVMGTEGLSGLAHAARTLEGLAPDKRFPIAASLPDFLAARFREAFGADAEKAAEAMNERAPLTARVNGLKGDREALRALLAKEGVSTTPTPLSPLGLVLDTRINAFSLESFRDGAFELQDEGSQLLGMLVDAPPTKVVDACAGAGGKTLQLAVQMKNRGDLYALDVEEGRMEDLRKRTRRAGVHNVRTQLIPADGPEVDTALAALQGKADRVLVDAPCSGTGTLRRKPDARYRLTPEMLAEHVVRQKKLLERFSHLVKPGGRLIYGTCSVLREENEAVVEDFLSRHPEYTVRPVADELGAELGAKVSAGPFLRLAPHLHGTDGFFGAILVRAK</sequence>
<feature type="active site" description="Nucleophile" evidence="5">
    <location>
        <position position="434"/>
    </location>
</feature>
<comment type="caution">
    <text evidence="5">Lacks conserved residue(s) required for the propagation of feature annotation.</text>
</comment>
<dbReference type="InterPro" id="IPR023267">
    <property type="entry name" value="RCMT"/>
</dbReference>
<dbReference type="PRINTS" id="PR02008">
    <property type="entry name" value="RCMTFAMILY"/>
</dbReference>
<feature type="domain" description="SAM-dependent MTase RsmB/NOP-type" evidence="7">
    <location>
        <begin position="218"/>
        <end position="498"/>
    </location>
</feature>
<dbReference type="RefSeq" id="WP_095976101.1">
    <property type="nucleotide sequence ID" value="NZ_CP022163.1"/>
</dbReference>
<reference evidence="8 9" key="1">
    <citation type="submission" date="2017-06" db="EMBL/GenBank/DDBJ databases">
        <authorList>
            <person name="Kim H.J."/>
            <person name="Triplett B.A."/>
        </authorList>
    </citation>
    <scope>NUCLEOTIDE SEQUENCE [LARGE SCALE GENOMIC DNA]</scope>
    <source>
        <strain evidence="8 9">DSM 14713</strain>
    </source>
</reference>
<name>A0A250I601_9BACT</name>
<dbReference type="EMBL" id="CP022163">
    <property type="protein sequence ID" value="ATB27284.1"/>
    <property type="molecule type" value="Genomic_DNA"/>
</dbReference>
<evidence type="ECO:0000259" key="7">
    <source>
        <dbReference type="PROSITE" id="PS51686"/>
    </source>
</evidence>
<organism evidence="8 9">
    <name type="scientific">Melittangium boletus DSM 14713</name>
    <dbReference type="NCBI Taxonomy" id="1294270"/>
    <lineage>
        <taxon>Bacteria</taxon>
        <taxon>Pseudomonadati</taxon>
        <taxon>Myxococcota</taxon>
        <taxon>Myxococcia</taxon>
        <taxon>Myxococcales</taxon>
        <taxon>Cystobacterineae</taxon>
        <taxon>Archangiaceae</taxon>
        <taxon>Melittangium</taxon>
    </lineage>
</organism>
<accession>A0A250I601</accession>
<dbReference type="PROSITE" id="PS51686">
    <property type="entry name" value="SAM_MT_RSMB_NOP"/>
    <property type="match status" value="1"/>
</dbReference>
<feature type="compositionally biased region" description="Basic and acidic residues" evidence="6">
    <location>
        <begin position="40"/>
        <end position="62"/>
    </location>
</feature>
<keyword evidence="3 5" id="KW-0949">S-adenosyl-L-methionine</keyword>
<evidence type="ECO:0000256" key="4">
    <source>
        <dbReference type="ARBA" id="ARBA00022884"/>
    </source>
</evidence>
<feature type="region of interest" description="Disordered" evidence="6">
    <location>
        <begin position="1"/>
        <end position="62"/>
    </location>
</feature>
<dbReference type="Pfam" id="PF22458">
    <property type="entry name" value="RsmF-B_ferredox"/>
    <property type="match status" value="1"/>
</dbReference>
<dbReference type="InterPro" id="IPR029063">
    <property type="entry name" value="SAM-dependent_MTases_sf"/>
</dbReference>
<keyword evidence="1 5" id="KW-0489">Methyltransferase</keyword>
<gene>
    <name evidence="8" type="ORF">MEBOL_000722</name>
</gene>
<evidence type="ECO:0000256" key="1">
    <source>
        <dbReference type="ARBA" id="ARBA00022603"/>
    </source>
</evidence>
<feature type="binding site" evidence="5">
    <location>
        <position position="381"/>
    </location>
    <ligand>
        <name>S-adenosyl-L-methionine</name>
        <dbReference type="ChEBI" id="CHEBI:59789"/>
    </ligand>
</feature>